<dbReference type="SUPFAM" id="SSF50998">
    <property type="entry name" value="Quinoprotein alcohol dehydrogenase-like"/>
    <property type="match status" value="1"/>
</dbReference>
<name>A0A9P6UFK6_9FUNG</name>
<dbReference type="InterPro" id="IPR015943">
    <property type="entry name" value="WD40/YVTN_repeat-like_dom_sf"/>
</dbReference>
<evidence type="ECO:0000313" key="7">
    <source>
        <dbReference type="Proteomes" id="UP000823405"/>
    </source>
</evidence>
<feature type="repeat" description="WD" evidence="3">
    <location>
        <begin position="999"/>
        <end position="1040"/>
    </location>
</feature>
<dbReference type="InterPro" id="IPR056251">
    <property type="entry name" value="Arm_rpt_dom"/>
</dbReference>
<dbReference type="InterPro" id="IPR011047">
    <property type="entry name" value="Quinoprotein_ADH-like_sf"/>
</dbReference>
<organism evidence="6 7">
    <name type="scientific">Linnemannia gamsii</name>
    <dbReference type="NCBI Taxonomy" id="64522"/>
    <lineage>
        <taxon>Eukaryota</taxon>
        <taxon>Fungi</taxon>
        <taxon>Fungi incertae sedis</taxon>
        <taxon>Mucoromycota</taxon>
        <taxon>Mortierellomycotina</taxon>
        <taxon>Mortierellomycetes</taxon>
        <taxon>Mortierellales</taxon>
        <taxon>Mortierellaceae</taxon>
        <taxon>Linnemannia</taxon>
    </lineage>
</organism>
<dbReference type="Gene3D" id="3.40.50.300">
    <property type="entry name" value="P-loop containing nucleotide triphosphate hydrolases"/>
    <property type="match status" value="1"/>
</dbReference>
<evidence type="ECO:0008006" key="8">
    <source>
        <dbReference type="Google" id="ProtNLM"/>
    </source>
</evidence>
<dbReference type="PROSITE" id="PS50294">
    <property type="entry name" value="WD_REPEATS_REGION"/>
    <property type="match status" value="2"/>
</dbReference>
<dbReference type="EMBL" id="JAAAIN010003019">
    <property type="protein sequence ID" value="KAG0288387.1"/>
    <property type="molecule type" value="Genomic_DNA"/>
</dbReference>
<dbReference type="CDD" id="cd00200">
    <property type="entry name" value="WD40"/>
    <property type="match status" value="1"/>
</dbReference>
<dbReference type="InterPro" id="IPR001680">
    <property type="entry name" value="WD40_rpt"/>
</dbReference>
<evidence type="ECO:0000259" key="4">
    <source>
        <dbReference type="Pfam" id="PF05729"/>
    </source>
</evidence>
<evidence type="ECO:0000256" key="2">
    <source>
        <dbReference type="ARBA" id="ARBA00022737"/>
    </source>
</evidence>
<dbReference type="SMART" id="SM00320">
    <property type="entry name" value="WD40"/>
    <property type="match status" value="4"/>
</dbReference>
<dbReference type="SUPFAM" id="SSF141571">
    <property type="entry name" value="Pentapeptide repeat-like"/>
    <property type="match status" value="1"/>
</dbReference>
<keyword evidence="7" id="KW-1185">Reference proteome</keyword>
<proteinExistence type="predicted"/>
<dbReference type="PROSITE" id="PS00678">
    <property type="entry name" value="WD_REPEATS_1"/>
    <property type="match status" value="1"/>
</dbReference>
<keyword evidence="1 3" id="KW-0853">WD repeat</keyword>
<feature type="repeat" description="WD" evidence="3">
    <location>
        <begin position="957"/>
        <end position="998"/>
    </location>
</feature>
<dbReference type="AlphaFoldDB" id="A0A9P6UFK6"/>
<evidence type="ECO:0000256" key="1">
    <source>
        <dbReference type="ARBA" id="ARBA00022574"/>
    </source>
</evidence>
<dbReference type="Proteomes" id="UP000823405">
    <property type="component" value="Unassembled WGS sequence"/>
</dbReference>
<comment type="caution">
    <text evidence="6">The sequence shown here is derived from an EMBL/GenBank/DDBJ whole genome shotgun (WGS) entry which is preliminary data.</text>
</comment>
<gene>
    <name evidence="6" type="ORF">BGZ97_006832</name>
</gene>
<dbReference type="Pfam" id="PF00400">
    <property type="entry name" value="WD40"/>
    <property type="match status" value="3"/>
</dbReference>
<dbReference type="Pfam" id="PF05729">
    <property type="entry name" value="NACHT"/>
    <property type="match status" value="1"/>
</dbReference>
<feature type="domain" description="Arm-like repeat" evidence="5">
    <location>
        <begin position="3"/>
        <end position="330"/>
    </location>
</feature>
<protein>
    <recommendedName>
        <fullName evidence="8">NACHT domain-containing protein</fullName>
    </recommendedName>
</protein>
<reference evidence="6" key="1">
    <citation type="journal article" date="2020" name="Fungal Divers.">
        <title>Resolving the Mortierellaceae phylogeny through synthesis of multi-gene phylogenetics and phylogenomics.</title>
        <authorList>
            <person name="Vandepol N."/>
            <person name="Liber J."/>
            <person name="Desiro A."/>
            <person name="Na H."/>
            <person name="Kennedy M."/>
            <person name="Barry K."/>
            <person name="Grigoriev I.V."/>
            <person name="Miller A.N."/>
            <person name="O'Donnell K."/>
            <person name="Stajich J.E."/>
            <person name="Bonito G."/>
        </authorList>
    </citation>
    <scope>NUCLEOTIDE SEQUENCE</scope>
    <source>
        <strain evidence="6">NVP60</strain>
    </source>
</reference>
<accession>A0A9P6UFK6</accession>
<dbReference type="Pfam" id="PF23948">
    <property type="entry name" value="ARM_5"/>
    <property type="match status" value="1"/>
</dbReference>
<dbReference type="Gene3D" id="2.130.10.10">
    <property type="entry name" value="YVTN repeat-like/Quinoprotein amine dehydrogenase"/>
    <property type="match status" value="1"/>
</dbReference>
<dbReference type="OrthoDB" id="538223at2759"/>
<dbReference type="Gene3D" id="2.160.20.80">
    <property type="entry name" value="E3 ubiquitin-protein ligase SopA"/>
    <property type="match status" value="1"/>
</dbReference>
<keyword evidence="2" id="KW-0677">Repeat</keyword>
<dbReference type="InterPro" id="IPR027417">
    <property type="entry name" value="P-loop_NTPase"/>
</dbReference>
<dbReference type="InterPro" id="IPR001646">
    <property type="entry name" value="5peptide_repeat"/>
</dbReference>
<feature type="domain" description="NACHT" evidence="4">
    <location>
        <begin position="387"/>
        <end position="546"/>
    </location>
</feature>
<dbReference type="InterPro" id="IPR007111">
    <property type="entry name" value="NACHT_NTPase"/>
</dbReference>
<dbReference type="PROSITE" id="PS50082">
    <property type="entry name" value="WD_REPEATS_2"/>
    <property type="match status" value="2"/>
</dbReference>
<dbReference type="InterPro" id="IPR019775">
    <property type="entry name" value="WD40_repeat_CS"/>
</dbReference>
<evidence type="ECO:0000313" key="6">
    <source>
        <dbReference type="EMBL" id="KAG0288387.1"/>
    </source>
</evidence>
<evidence type="ECO:0000259" key="5">
    <source>
        <dbReference type="Pfam" id="PF23948"/>
    </source>
</evidence>
<dbReference type="Pfam" id="PF00805">
    <property type="entry name" value="Pentapeptide"/>
    <property type="match status" value="1"/>
</dbReference>
<sequence length="1103" mass="122829">MVLLGPFLTQEYYRKLLNCFIGEFEEAKLLDIDLLQGLVQLVQCAGHEYLQPDDLVRILVVLRTRLQDTHQQTTNHPCYLTLALSRLLDVMVDGKVQDLSRIVDHEPLSSLLDQLMESSNPYLKHLASYAHQGLLHVPNDETSRQFVLQHAGNIAMGLLGIVSVCNLDLNGFSEESRKLCDATVSALEIGTEVVGGARTLYKSGQGISASVKGGIFSGARLIWYTALREAQEHIQNGRLSNFNRLVFEAPCSGDVEFQWGVCQLVGEVAVDPRWEVSTRQYATELLAELYRNNLNKDLDIWILQIIRQVVTYSDAATSSHSQLLLQSLDKKGDIGNKPFTAMMQRLEEPQSALYIPPQAKPTLQSPDDTLFPLMEKTLAFLMGSGQVLLLLGDSGGGKSTFNLQLEHTLWKDYKRGGAIPIHINLPAIDNPQQDMIAKQLPQLHLFSEAQIQELRQSRQFIVICDGYDECQLKKNLYDTNHLNKPGQWTAKMVISCRSQYLGIDYHSYFQPTGDRYQQAVGAMFQMAVIASFSRSQIEQYVEQYVQQVPQHAVYPMQISWTVKDYMDKLLRIPKLIELVSNPFLLTLALRAVTRVVGSGQDLSSIRLSRVGLYDNFITQWLESEKLRLVASTLSQEAQAACRDLLDANFIQEGLRYQKDLAAAIFQHQDGHPVVRYTQLRDRRTWKARFFGTAAMTTILRESSPLTRSGNQFRFIHRSILEYLYSRVISDPIDPQQLSEETEPSSVESSGSFVGHSLNQRSIIGEPLIMQFLAERVDLDPLFKARLHDVIEDSKVDAQVSQAASNAISILVKAGVLFNGADLRGIRIPGATLRGAQFDSADLEGANLRGVNLSGTWLRQATLSNTQMSEVQFEELPYIKIGMAVLRCAFSANGEYLAVATRGRKIFIYNTSTWTRIKDFPGGPAFAISPTTSKLAKSGECNTVELGNISIGGAKVVLVGHSDWISEISYSPDGNQVATSSDDTTIRLWDVLTGDTVQLLRGHSYAVNCVAFSPTGLQVVSGGEDLTVRVWSAQTGDQVFFVRNHMFGVNCVAYSPDGHRIASGDSWGAVVMAAKSPPVVQISLFASEILTMTILSRYFLVMQE</sequence>
<evidence type="ECO:0000256" key="3">
    <source>
        <dbReference type="PROSITE-ProRule" id="PRU00221"/>
    </source>
</evidence>
<dbReference type="PANTHER" id="PTHR19879">
    <property type="entry name" value="TRANSCRIPTION INITIATION FACTOR TFIID"/>
    <property type="match status" value="1"/>
</dbReference>
<dbReference type="PANTHER" id="PTHR19879:SF9">
    <property type="entry name" value="TRANSCRIPTION INITIATION FACTOR TFIID SUBUNIT 5"/>
    <property type="match status" value="1"/>
</dbReference>